<reference evidence="2 3" key="1">
    <citation type="submission" date="2019-12" db="EMBL/GenBank/DDBJ databases">
        <authorList>
            <person name="Floudas D."/>
            <person name="Bentzer J."/>
            <person name="Ahren D."/>
            <person name="Johansson T."/>
            <person name="Persson P."/>
            <person name="Tunlid A."/>
        </authorList>
    </citation>
    <scope>NUCLEOTIDE SEQUENCE [LARGE SCALE GENOMIC DNA]</scope>
    <source>
        <strain evidence="2 3">CBS 102.39</strain>
    </source>
</reference>
<gene>
    <name evidence="2" type="ORF">D9613_009892</name>
</gene>
<evidence type="ECO:0000313" key="2">
    <source>
        <dbReference type="EMBL" id="KAF4618740.1"/>
    </source>
</evidence>
<feature type="region of interest" description="Disordered" evidence="1">
    <location>
        <begin position="296"/>
        <end position="417"/>
    </location>
</feature>
<feature type="compositionally biased region" description="Low complexity" evidence="1">
    <location>
        <begin position="267"/>
        <end position="279"/>
    </location>
</feature>
<organism evidence="2 3">
    <name type="scientific">Agrocybe pediades</name>
    <dbReference type="NCBI Taxonomy" id="84607"/>
    <lineage>
        <taxon>Eukaryota</taxon>
        <taxon>Fungi</taxon>
        <taxon>Dikarya</taxon>
        <taxon>Basidiomycota</taxon>
        <taxon>Agaricomycotina</taxon>
        <taxon>Agaricomycetes</taxon>
        <taxon>Agaricomycetidae</taxon>
        <taxon>Agaricales</taxon>
        <taxon>Agaricineae</taxon>
        <taxon>Strophariaceae</taxon>
        <taxon>Agrocybe</taxon>
    </lineage>
</organism>
<accession>A0A8H4QWD3</accession>
<feature type="compositionally biased region" description="Polar residues" evidence="1">
    <location>
        <begin position="188"/>
        <end position="205"/>
    </location>
</feature>
<comment type="caution">
    <text evidence="2">The sequence shown here is derived from an EMBL/GenBank/DDBJ whole genome shotgun (WGS) entry which is preliminary data.</text>
</comment>
<feature type="compositionally biased region" description="Basic and acidic residues" evidence="1">
    <location>
        <begin position="408"/>
        <end position="417"/>
    </location>
</feature>
<feature type="compositionally biased region" description="Polar residues" evidence="1">
    <location>
        <begin position="357"/>
        <end position="381"/>
    </location>
</feature>
<dbReference type="AlphaFoldDB" id="A0A8H4QWD3"/>
<feature type="compositionally biased region" description="Pro residues" evidence="1">
    <location>
        <begin position="299"/>
        <end position="318"/>
    </location>
</feature>
<evidence type="ECO:0000256" key="1">
    <source>
        <dbReference type="SAM" id="MobiDB-lite"/>
    </source>
</evidence>
<evidence type="ECO:0000313" key="3">
    <source>
        <dbReference type="Proteomes" id="UP000521872"/>
    </source>
</evidence>
<dbReference type="Proteomes" id="UP000521872">
    <property type="component" value="Unassembled WGS sequence"/>
</dbReference>
<feature type="compositionally biased region" description="Low complexity" evidence="1">
    <location>
        <begin position="340"/>
        <end position="356"/>
    </location>
</feature>
<dbReference type="EMBL" id="JAACJL010000017">
    <property type="protein sequence ID" value="KAF4618740.1"/>
    <property type="molecule type" value="Genomic_DNA"/>
</dbReference>
<sequence>MADARQEERVRRKIQLEEHLREVGKLLAKVDAQLLVEHDHDMFALGERVRKHEKEARALLAKLNKAETFIDKIVNPTQYAKAVKRFEGTLNMHDRNYDYLTKQRKDHEKTFIAQASKNANKIKHMKSSPVVGGSRTNHPKSNLAIPSQHDRFQRSFEDLKINYAENVDEKKVGYFRGPGSKVHLKKNPNLSPTSPGVLQGESANPTLPVPDNGGLQNSIGRLPVVNENNNTDTASESKWTPGAPILRPESLAILEKQWEEEDRLAAEQEAQLQAESGQAGTSSTYQSYARVKEEYDMYNPPPREPTPTIDPPSLPPPPRPRRRPTAIVTETDSQEGESGTGASSSNKGKGKSQAQSPTSGYNSPLTPSEVTENIFGPQTFTRPGGEDVPLPTGILKVKPMNEDDLEEASDKKSTEDD</sequence>
<feature type="region of interest" description="Disordered" evidence="1">
    <location>
        <begin position="262"/>
        <end position="284"/>
    </location>
</feature>
<feature type="region of interest" description="Disordered" evidence="1">
    <location>
        <begin position="124"/>
        <end position="144"/>
    </location>
</feature>
<feature type="region of interest" description="Disordered" evidence="1">
    <location>
        <begin position="179"/>
        <end position="206"/>
    </location>
</feature>
<name>A0A8H4QWD3_9AGAR</name>
<proteinExistence type="predicted"/>
<keyword evidence="3" id="KW-1185">Reference proteome</keyword>
<protein>
    <submittedName>
        <fullName evidence="2">Uncharacterized protein</fullName>
    </submittedName>
</protein>